<feature type="domain" description="PAC" evidence="9">
    <location>
        <begin position="209"/>
        <end position="259"/>
    </location>
</feature>
<evidence type="ECO:0000313" key="11">
    <source>
        <dbReference type="Proteomes" id="UP000295606"/>
    </source>
</evidence>
<evidence type="ECO:0000259" key="9">
    <source>
        <dbReference type="PROSITE" id="PS50113"/>
    </source>
</evidence>
<dbReference type="PRINTS" id="PR00344">
    <property type="entry name" value="BCTRLSENSOR"/>
</dbReference>
<dbReference type="FunFam" id="3.30.565.10:FF:000006">
    <property type="entry name" value="Sensor histidine kinase WalK"/>
    <property type="match status" value="1"/>
</dbReference>
<comment type="catalytic activity">
    <reaction evidence="1">
        <text>ATP + protein L-histidine = ADP + protein N-phospho-L-histidine.</text>
        <dbReference type="EC" id="2.7.13.3"/>
    </reaction>
</comment>
<dbReference type="GO" id="GO:0000155">
    <property type="term" value="F:phosphorelay sensor kinase activity"/>
    <property type="evidence" value="ECO:0007669"/>
    <property type="project" value="InterPro"/>
</dbReference>
<organism evidence="10 11">
    <name type="scientific">Paraburkholderia guartelaensis</name>
    <dbReference type="NCBI Taxonomy" id="2546446"/>
    <lineage>
        <taxon>Bacteria</taxon>
        <taxon>Pseudomonadati</taxon>
        <taxon>Pseudomonadota</taxon>
        <taxon>Betaproteobacteria</taxon>
        <taxon>Burkholderiales</taxon>
        <taxon>Burkholderiaceae</taxon>
        <taxon>Paraburkholderia</taxon>
    </lineage>
</organism>
<comment type="caution">
    <text evidence="10">The sequence shown here is derived from an EMBL/GenBank/DDBJ whole genome shotgun (WGS) entry which is preliminary data.</text>
</comment>
<gene>
    <name evidence="10" type="ORF">E1N52_41360</name>
</gene>
<evidence type="ECO:0000259" key="7">
    <source>
        <dbReference type="PROSITE" id="PS50109"/>
    </source>
</evidence>
<dbReference type="SUPFAM" id="SSF47384">
    <property type="entry name" value="Homodimeric domain of signal transducing histidine kinase"/>
    <property type="match status" value="1"/>
</dbReference>
<evidence type="ECO:0000313" key="10">
    <source>
        <dbReference type="EMBL" id="TDG02140.1"/>
    </source>
</evidence>
<feature type="domain" description="PAC" evidence="9">
    <location>
        <begin position="330"/>
        <end position="380"/>
    </location>
</feature>
<dbReference type="PROSITE" id="PS50113">
    <property type="entry name" value="PAC"/>
    <property type="match status" value="3"/>
</dbReference>
<dbReference type="InterPro" id="IPR005467">
    <property type="entry name" value="His_kinase_dom"/>
</dbReference>
<dbReference type="PROSITE" id="PS50112">
    <property type="entry name" value="PAS"/>
    <property type="match status" value="3"/>
</dbReference>
<sequence length="614" mass="69196">MEQRKELSGLTNELFRQVVEAAPNAMVMVDRAGKIVLVNAQAEKLFGYAREELMTRGIEALVPERFRSGHPGFRSAYYTDMRSRPMGTGRDLYAMRKDGSEFPVEIGLNPVSTDEGTFVLAAVVDITERRRQEERFRQVVEAAPNAMVMLDRDGRIVLVNAQTEKLFGYPRNELVGQSIEVLVPERFRSRHPDYRDAFYSDLKTRPMGAGRDLYARRKDGSEFPVEIGLNPVSTDEGTFVLAAVVDITERRRLEERFRQVVEAAPNAMVMVDHDGRIVLVNAQTEKLFGYPRNELIGQSIEALVPERFRAHHPEYRASFYSNLTSRPMGAGRDLYGLRKDGSEFPVEIGLNPLSTDEGKFVLAAVVDITARKHAEDELLRKTDELARSNKDLEQFAYLASHDLQEPLRAVAGPLQMLQMRYKGQLDNRADEFISHAVDGATRMQALINDLLAYSRVGRSDDARQLTDCAQILDQALKSLSVTMEESGAEVRKETLPTLVAIPTHLTLLFQNLIGNAVKFRDKSRPVRIDVGATRQGEGWLFWVKDNGIGIDPQYFERIFLVFQRLHTRAEYPGTGIGLALCKRIVEQHGGQIWVESAPEEGATFFFTLGVKNAI</sequence>
<dbReference type="InterPro" id="IPR003594">
    <property type="entry name" value="HATPase_dom"/>
</dbReference>
<dbReference type="PANTHER" id="PTHR43304">
    <property type="entry name" value="PHYTOCHROME-LIKE PROTEIN CPH1"/>
    <property type="match status" value="1"/>
</dbReference>
<dbReference type="PANTHER" id="PTHR43304:SF1">
    <property type="entry name" value="PAC DOMAIN-CONTAINING PROTEIN"/>
    <property type="match status" value="1"/>
</dbReference>
<dbReference type="EMBL" id="SMOD01000076">
    <property type="protein sequence ID" value="TDG02140.1"/>
    <property type="molecule type" value="Genomic_DNA"/>
</dbReference>
<dbReference type="OrthoDB" id="9808408at2"/>
<evidence type="ECO:0000256" key="6">
    <source>
        <dbReference type="ARBA" id="ARBA00022777"/>
    </source>
</evidence>
<dbReference type="SMART" id="SM00388">
    <property type="entry name" value="HisKA"/>
    <property type="match status" value="1"/>
</dbReference>
<accession>A0A4R5L1H0</accession>
<feature type="domain" description="PAS" evidence="8">
    <location>
        <begin position="132"/>
        <end position="185"/>
    </location>
</feature>
<feature type="domain" description="PAS" evidence="8">
    <location>
        <begin position="253"/>
        <end position="306"/>
    </location>
</feature>
<dbReference type="Gene3D" id="3.30.450.20">
    <property type="entry name" value="PAS domain"/>
    <property type="match status" value="3"/>
</dbReference>
<dbReference type="SMART" id="SM00387">
    <property type="entry name" value="HATPase_c"/>
    <property type="match status" value="1"/>
</dbReference>
<dbReference type="Pfam" id="PF00512">
    <property type="entry name" value="HisKA"/>
    <property type="match status" value="1"/>
</dbReference>
<evidence type="ECO:0000259" key="8">
    <source>
        <dbReference type="PROSITE" id="PS50112"/>
    </source>
</evidence>
<dbReference type="SMART" id="SM00091">
    <property type="entry name" value="PAS"/>
    <property type="match status" value="3"/>
</dbReference>
<evidence type="ECO:0000256" key="1">
    <source>
        <dbReference type="ARBA" id="ARBA00000085"/>
    </source>
</evidence>
<name>A0A4R5L1H0_9BURK</name>
<evidence type="ECO:0000256" key="5">
    <source>
        <dbReference type="ARBA" id="ARBA00022679"/>
    </source>
</evidence>
<dbReference type="InterPro" id="IPR001610">
    <property type="entry name" value="PAC"/>
</dbReference>
<dbReference type="SMART" id="SM00086">
    <property type="entry name" value="PAC"/>
    <property type="match status" value="3"/>
</dbReference>
<comment type="subcellular location">
    <subcellularLocation>
        <location evidence="2">Cell inner membrane</location>
        <topology evidence="2">Multi-pass membrane protein</topology>
    </subcellularLocation>
</comment>
<dbReference type="Proteomes" id="UP000295606">
    <property type="component" value="Unassembled WGS sequence"/>
</dbReference>
<evidence type="ECO:0000256" key="4">
    <source>
        <dbReference type="ARBA" id="ARBA00022553"/>
    </source>
</evidence>
<evidence type="ECO:0000256" key="3">
    <source>
        <dbReference type="ARBA" id="ARBA00012438"/>
    </source>
</evidence>
<feature type="domain" description="Histidine kinase" evidence="7">
    <location>
        <begin position="398"/>
        <end position="612"/>
    </location>
</feature>
<keyword evidence="5" id="KW-0808">Transferase</keyword>
<dbReference type="AlphaFoldDB" id="A0A4R5L1H0"/>
<dbReference type="Pfam" id="PF02518">
    <property type="entry name" value="HATPase_c"/>
    <property type="match status" value="1"/>
</dbReference>
<dbReference type="Gene3D" id="1.10.287.130">
    <property type="match status" value="1"/>
</dbReference>
<dbReference type="InterPro" id="IPR035965">
    <property type="entry name" value="PAS-like_dom_sf"/>
</dbReference>
<evidence type="ECO:0000256" key="2">
    <source>
        <dbReference type="ARBA" id="ARBA00004429"/>
    </source>
</evidence>
<dbReference type="EC" id="2.7.13.3" evidence="3"/>
<dbReference type="Gene3D" id="3.30.565.10">
    <property type="entry name" value="Histidine kinase-like ATPase, C-terminal domain"/>
    <property type="match status" value="1"/>
</dbReference>
<keyword evidence="4" id="KW-0597">Phosphoprotein</keyword>
<dbReference type="SUPFAM" id="SSF55785">
    <property type="entry name" value="PYP-like sensor domain (PAS domain)"/>
    <property type="match status" value="3"/>
</dbReference>
<dbReference type="InterPro" id="IPR000014">
    <property type="entry name" value="PAS"/>
</dbReference>
<proteinExistence type="predicted"/>
<dbReference type="CDD" id="cd16921">
    <property type="entry name" value="HATPase_FilI-like"/>
    <property type="match status" value="1"/>
</dbReference>
<dbReference type="PROSITE" id="PS50109">
    <property type="entry name" value="HIS_KIN"/>
    <property type="match status" value="1"/>
</dbReference>
<keyword evidence="6" id="KW-0418">Kinase</keyword>
<dbReference type="NCBIfam" id="TIGR00229">
    <property type="entry name" value="sensory_box"/>
    <property type="match status" value="3"/>
</dbReference>
<protein>
    <recommendedName>
        <fullName evidence="3">histidine kinase</fullName>
        <ecNumber evidence="3">2.7.13.3</ecNumber>
    </recommendedName>
</protein>
<feature type="domain" description="PAC" evidence="9">
    <location>
        <begin position="88"/>
        <end position="138"/>
    </location>
</feature>
<dbReference type="InterPro" id="IPR003661">
    <property type="entry name" value="HisK_dim/P_dom"/>
</dbReference>
<dbReference type="SUPFAM" id="SSF55874">
    <property type="entry name" value="ATPase domain of HSP90 chaperone/DNA topoisomerase II/histidine kinase"/>
    <property type="match status" value="1"/>
</dbReference>
<dbReference type="GO" id="GO:0005886">
    <property type="term" value="C:plasma membrane"/>
    <property type="evidence" value="ECO:0007669"/>
    <property type="project" value="UniProtKB-SubCell"/>
</dbReference>
<dbReference type="Pfam" id="PF13426">
    <property type="entry name" value="PAS_9"/>
    <property type="match status" value="3"/>
</dbReference>
<dbReference type="InterPro" id="IPR036890">
    <property type="entry name" value="HATPase_C_sf"/>
</dbReference>
<dbReference type="CDD" id="cd00082">
    <property type="entry name" value="HisKA"/>
    <property type="match status" value="1"/>
</dbReference>
<dbReference type="CDD" id="cd00130">
    <property type="entry name" value="PAS"/>
    <property type="match status" value="3"/>
</dbReference>
<dbReference type="InterPro" id="IPR004358">
    <property type="entry name" value="Sig_transdc_His_kin-like_C"/>
</dbReference>
<dbReference type="InterPro" id="IPR036097">
    <property type="entry name" value="HisK_dim/P_sf"/>
</dbReference>
<feature type="domain" description="PAS" evidence="8">
    <location>
        <begin position="11"/>
        <end position="64"/>
    </location>
</feature>
<dbReference type="InterPro" id="IPR000700">
    <property type="entry name" value="PAS-assoc_C"/>
</dbReference>
<reference evidence="10 11" key="1">
    <citation type="submission" date="2019-03" db="EMBL/GenBank/DDBJ databases">
        <title>Paraburkholderia sp. isolated from native Mimosa gymnas in Guartela State Park, Brazil.</title>
        <authorList>
            <person name="Paulitsch F."/>
            <person name="Hungria M."/>
            <person name="Delamuta J.R.M."/>
            <person name="Ribeiro R.A."/>
            <person name="Dall'Agnol R."/>
            <person name="Silva J.S.B."/>
        </authorList>
    </citation>
    <scope>NUCLEOTIDE SEQUENCE [LARGE SCALE GENOMIC DNA]</scope>
    <source>
        <strain evidence="10 11">CNPSo 3008</strain>
    </source>
</reference>
<dbReference type="InterPro" id="IPR052162">
    <property type="entry name" value="Sensor_kinase/Photoreceptor"/>
</dbReference>